<dbReference type="InterPro" id="IPR050354">
    <property type="entry name" value="F-box/kelch-repeat_ARATH"/>
</dbReference>
<dbReference type="InterPro" id="IPR001266">
    <property type="entry name" value="Ribosomal_eS19"/>
</dbReference>
<dbReference type="InterPro" id="IPR036047">
    <property type="entry name" value="F-box-like_dom_sf"/>
</dbReference>
<protein>
    <recommendedName>
        <fullName evidence="4">F-box domain-containing protein</fullName>
    </recommendedName>
</protein>
<dbReference type="SUPFAM" id="SSF117281">
    <property type="entry name" value="Kelch motif"/>
    <property type="match status" value="1"/>
</dbReference>
<evidence type="ECO:0000256" key="1">
    <source>
        <dbReference type="ARBA" id="ARBA00010014"/>
    </source>
</evidence>
<evidence type="ECO:0000313" key="6">
    <source>
        <dbReference type="Proteomes" id="UP000824890"/>
    </source>
</evidence>
<evidence type="ECO:0000313" key="5">
    <source>
        <dbReference type="EMBL" id="KAH0890810.1"/>
    </source>
</evidence>
<dbReference type="SMART" id="SM01413">
    <property type="entry name" value="Ribosomal_S19e"/>
    <property type="match status" value="1"/>
</dbReference>
<dbReference type="PANTHER" id="PTHR24414">
    <property type="entry name" value="F-BOX/KELCH-REPEAT PROTEIN SKIP4"/>
    <property type="match status" value="1"/>
</dbReference>
<evidence type="ECO:0000256" key="3">
    <source>
        <dbReference type="ARBA" id="ARBA00023274"/>
    </source>
</evidence>
<sequence length="597" mass="67409">MAMCWITSLPEDVIIECVARVPRRYYPSLSLVSKFCRSLIASPQLYARRSLLDRTECCLYVTIYSRDDGYDRLYTLRQKINSSGDYCLVPIPSLPPMPSYGSYVAVGSKIYVMGGSCFEVSSNALTLIDCPLHTANHHLPNMPRAVASSVSGYINEKIYVIGGCRSRFPVFSEGPMDVMVFDVKSETWESKTRPDNLVFDWYSNSAVTWDDKIYFRVLKHGFVYDPSQDKMEKDDMLKSYHWVGSECVIEGVLYYYSTASKILRSYDLKERCWKRVKGEIGLSGTTRARTVTYDKKVVVFLEKDIDRNKVELWCAEIKLERDEQGEICARLDWCGCVFEGHSRLMNCLVLKIYLLATRLIVLASTASIPSKEFSGWDSSPIGHRSAAAYITSLAFETRKANLCIYGTGLRHGSGENPSRNGKDAYINLWEIKRPTPLRETQLRLSKTPVVEQLAMATGKTVKDVSPHDFVKAYASHLKRSGKIELPPWTDIVKTGKLKELAPYDPDWYYIRAASMARKVYLRGGLGVGAFRRIYGGSKRNGSRPPHFCKSSGGIARHILQQLETMNIVEIDTKGGRRITSSGQRDLDQVAGRIAAEI</sequence>
<comment type="similarity">
    <text evidence="1">Belongs to the eukaryotic ribosomal protein eS19 family.</text>
</comment>
<organism evidence="5 6">
    <name type="scientific">Brassica napus</name>
    <name type="common">Rape</name>
    <dbReference type="NCBI Taxonomy" id="3708"/>
    <lineage>
        <taxon>Eukaryota</taxon>
        <taxon>Viridiplantae</taxon>
        <taxon>Streptophyta</taxon>
        <taxon>Embryophyta</taxon>
        <taxon>Tracheophyta</taxon>
        <taxon>Spermatophyta</taxon>
        <taxon>Magnoliopsida</taxon>
        <taxon>eudicotyledons</taxon>
        <taxon>Gunneridae</taxon>
        <taxon>Pentapetalae</taxon>
        <taxon>rosids</taxon>
        <taxon>malvids</taxon>
        <taxon>Brassicales</taxon>
        <taxon>Brassicaceae</taxon>
        <taxon>Brassiceae</taxon>
        <taxon>Brassica</taxon>
    </lineage>
</organism>
<dbReference type="SMART" id="SM00256">
    <property type="entry name" value="FBOX"/>
    <property type="match status" value="1"/>
</dbReference>
<dbReference type="Pfam" id="PF01090">
    <property type="entry name" value="Ribosomal_S19e"/>
    <property type="match status" value="1"/>
</dbReference>
<dbReference type="SUPFAM" id="SSF46785">
    <property type="entry name" value="Winged helix' DNA-binding domain"/>
    <property type="match status" value="1"/>
</dbReference>
<reference evidence="5 6" key="1">
    <citation type="submission" date="2021-05" db="EMBL/GenBank/DDBJ databases">
        <title>Genome Assembly of Synthetic Allotetraploid Brassica napus Reveals Homoeologous Exchanges between Subgenomes.</title>
        <authorList>
            <person name="Davis J.T."/>
        </authorList>
    </citation>
    <scope>NUCLEOTIDE SEQUENCE [LARGE SCALE GENOMIC DNA]</scope>
    <source>
        <strain evidence="6">cv. Da-Ae</strain>
        <tissue evidence="5">Seedling</tissue>
    </source>
</reference>
<gene>
    <name evidence="5" type="ORF">HID58_053239</name>
</gene>
<dbReference type="InterPro" id="IPR057499">
    <property type="entry name" value="Kelch_FKB95"/>
</dbReference>
<dbReference type="SUPFAM" id="SSF81383">
    <property type="entry name" value="F-box domain"/>
    <property type="match status" value="1"/>
</dbReference>
<dbReference type="EMBL" id="JAGKQM010000013">
    <property type="protein sequence ID" value="KAH0890810.1"/>
    <property type="molecule type" value="Genomic_DNA"/>
</dbReference>
<evidence type="ECO:0000259" key="4">
    <source>
        <dbReference type="SMART" id="SM00256"/>
    </source>
</evidence>
<dbReference type="PROSITE" id="PS00628">
    <property type="entry name" value="RIBOSOMAL_S19E"/>
    <property type="match status" value="1"/>
</dbReference>
<dbReference type="Gene3D" id="2.120.10.80">
    <property type="entry name" value="Kelch-type beta propeller"/>
    <property type="match status" value="1"/>
</dbReference>
<dbReference type="InterPro" id="IPR018277">
    <property type="entry name" value="Ribosomal_eS19_CS"/>
</dbReference>
<dbReference type="InterPro" id="IPR036388">
    <property type="entry name" value="WH-like_DNA-bd_sf"/>
</dbReference>
<dbReference type="Proteomes" id="UP000824890">
    <property type="component" value="Unassembled WGS sequence"/>
</dbReference>
<evidence type="ECO:0000256" key="2">
    <source>
        <dbReference type="ARBA" id="ARBA00022980"/>
    </source>
</evidence>
<dbReference type="Gene3D" id="1.10.10.10">
    <property type="entry name" value="Winged helix-like DNA-binding domain superfamily/Winged helix DNA-binding domain"/>
    <property type="match status" value="1"/>
</dbReference>
<comment type="caution">
    <text evidence="5">The sequence shown here is derived from an EMBL/GenBank/DDBJ whole genome shotgun (WGS) entry which is preliminary data.</text>
</comment>
<accession>A0ABQ8AE57</accession>
<keyword evidence="3" id="KW-0687">Ribonucleoprotein</keyword>
<feature type="domain" description="F-box" evidence="4">
    <location>
        <begin position="9"/>
        <end position="49"/>
    </location>
</feature>
<keyword evidence="6" id="KW-1185">Reference proteome</keyword>
<dbReference type="CDD" id="cd22152">
    <property type="entry name" value="F-box_AtAFR-like"/>
    <property type="match status" value="1"/>
</dbReference>
<dbReference type="InterPro" id="IPR001810">
    <property type="entry name" value="F-box_dom"/>
</dbReference>
<proteinExistence type="inferred from homology"/>
<dbReference type="InterPro" id="IPR036390">
    <property type="entry name" value="WH_DNA-bd_sf"/>
</dbReference>
<dbReference type="PANTHER" id="PTHR24414:SF148">
    <property type="entry name" value="F-BOX DOMAIN-CONTAINING PROTEIN"/>
    <property type="match status" value="1"/>
</dbReference>
<keyword evidence="2" id="KW-0689">Ribosomal protein</keyword>
<name>A0ABQ8AE57_BRANA</name>
<dbReference type="InterPro" id="IPR015915">
    <property type="entry name" value="Kelch-typ_b-propeller"/>
</dbReference>
<dbReference type="Pfam" id="PF00646">
    <property type="entry name" value="F-box"/>
    <property type="match status" value="1"/>
</dbReference>
<dbReference type="Pfam" id="PF25210">
    <property type="entry name" value="Kelch_FKB95"/>
    <property type="match status" value="1"/>
</dbReference>